<dbReference type="AlphaFoldDB" id="A0A2I1RG68"/>
<evidence type="ECO:0000313" key="7">
    <source>
        <dbReference type="EMBL" id="PKZ68131.1"/>
    </source>
</evidence>
<dbReference type="InterPro" id="IPR009057">
    <property type="entry name" value="Homeodomain-like_sf"/>
</dbReference>
<dbReference type="EMBL" id="PKJS01000013">
    <property type="protein sequence ID" value="PKZ68131.1"/>
    <property type="molecule type" value="Genomic_DNA"/>
</dbReference>
<dbReference type="PROSITE" id="PS01124">
    <property type="entry name" value="HTH_ARAC_FAMILY_2"/>
    <property type="match status" value="1"/>
</dbReference>
<evidence type="ECO:0000256" key="2">
    <source>
        <dbReference type="ARBA" id="ARBA00023015"/>
    </source>
</evidence>
<evidence type="ECO:0000256" key="4">
    <source>
        <dbReference type="ARBA" id="ARBA00023159"/>
    </source>
</evidence>
<evidence type="ECO:0000259" key="6">
    <source>
        <dbReference type="PROSITE" id="PS01124"/>
    </source>
</evidence>
<dbReference type="Gene3D" id="2.60.120.10">
    <property type="entry name" value="Jelly Rolls"/>
    <property type="match status" value="1"/>
</dbReference>
<keyword evidence="1" id="KW-0678">Repressor</keyword>
<keyword evidence="4" id="KW-0010">Activator</keyword>
<dbReference type="GO" id="GO:0003700">
    <property type="term" value="F:DNA-binding transcription factor activity"/>
    <property type="evidence" value="ECO:0007669"/>
    <property type="project" value="InterPro"/>
</dbReference>
<dbReference type="InterPro" id="IPR018062">
    <property type="entry name" value="HTH_AraC-typ_CS"/>
</dbReference>
<keyword evidence="5" id="KW-0804">Transcription</keyword>
<dbReference type="InterPro" id="IPR003313">
    <property type="entry name" value="AraC-bd"/>
</dbReference>
<dbReference type="PANTHER" id="PTHR11019:SF159">
    <property type="entry name" value="TRANSCRIPTIONAL REGULATOR-RELATED"/>
    <property type="match status" value="1"/>
</dbReference>
<dbReference type="FunFam" id="1.10.10.60:FF:000132">
    <property type="entry name" value="AraC family transcriptional regulator"/>
    <property type="match status" value="1"/>
</dbReference>
<evidence type="ECO:0000256" key="3">
    <source>
        <dbReference type="ARBA" id="ARBA00023125"/>
    </source>
</evidence>
<evidence type="ECO:0000256" key="5">
    <source>
        <dbReference type="ARBA" id="ARBA00023163"/>
    </source>
</evidence>
<keyword evidence="2" id="KW-0805">Transcription regulation</keyword>
<dbReference type="SUPFAM" id="SSF46689">
    <property type="entry name" value="Homeodomain-like"/>
    <property type="match status" value="2"/>
</dbReference>
<dbReference type="PRINTS" id="PR00032">
    <property type="entry name" value="HTHARAC"/>
</dbReference>
<dbReference type="Gene3D" id="1.10.10.60">
    <property type="entry name" value="Homeodomain-like"/>
    <property type="match status" value="1"/>
</dbReference>
<dbReference type="GO" id="GO:0043565">
    <property type="term" value="F:sequence-specific DNA binding"/>
    <property type="evidence" value="ECO:0007669"/>
    <property type="project" value="InterPro"/>
</dbReference>
<dbReference type="RefSeq" id="WP_101964927.1">
    <property type="nucleotide sequence ID" value="NZ_PKJS01000013.1"/>
</dbReference>
<dbReference type="SMART" id="SM00342">
    <property type="entry name" value="HTH_ARAC"/>
    <property type="match status" value="1"/>
</dbReference>
<comment type="caution">
    <text evidence="7">The sequence shown here is derived from an EMBL/GenBank/DDBJ whole genome shotgun (WGS) entry which is preliminary data.</text>
</comment>
<dbReference type="PANTHER" id="PTHR11019">
    <property type="entry name" value="HTH-TYPE TRANSCRIPTIONAL REGULATOR NIMR"/>
    <property type="match status" value="1"/>
</dbReference>
<feature type="domain" description="HTH araC/xylS-type" evidence="6">
    <location>
        <begin position="162"/>
        <end position="259"/>
    </location>
</feature>
<gene>
    <name evidence="7" type="ORF">CYJ96_10100</name>
</gene>
<dbReference type="PROSITE" id="PS00041">
    <property type="entry name" value="HTH_ARAC_FAMILY_1"/>
    <property type="match status" value="1"/>
</dbReference>
<keyword evidence="3" id="KW-0238">DNA-binding</keyword>
<evidence type="ECO:0000256" key="1">
    <source>
        <dbReference type="ARBA" id="ARBA00022491"/>
    </source>
</evidence>
<proteinExistence type="predicted"/>
<dbReference type="CDD" id="cd06124">
    <property type="entry name" value="cupin_NimR-like_N"/>
    <property type="match status" value="1"/>
</dbReference>
<name>A0A2I1RG68_FAUOS</name>
<sequence>MTHKSTNPKDYQTLEATAAVMLKNYPAAYHVEMHEHERAQLVYATSGIIELSSENQWWLIPPRAAIWIPANTLHQMVTKTDVTLNTLYIDTKRWHKIFPTQPCSVDISNLLHELLVRAATFPLNYPFDSIEYKVMDLLVEELTWTTGITLILPSPFMDKRLQMLCQIVIEHPSHHYTLEELGHKVGASPRNLTRLFKQALNTNFSLWQQQLKIMQAIPYLIEGKPVSQIATDLGYGSQSSFSNMFKKLMGKAPTEYAAWATQQS</sequence>
<dbReference type="Pfam" id="PF12833">
    <property type="entry name" value="HTH_18"/>
    <property type="match status" value="1"/>
</dbReference>
<accession>A0A2I1RG68</accession>
<dbReference type="InterPro" id="IPR020449">
    <property type="entry name" value="Tscrpt_reg_AraC-type_HTH"/>
</dbReference>
<dbReference type="SUPFAM" id="SSF51182">
    <property type="entry name" value="RmlC-like cupins"/>
    <property type="match status" value="1"/>
</dbReference>
<dbReference type="Proteomes" id="UP000234914">
    <property type="component" value="Unassembled WGS sequence"/>
</dbReference>
<dbReference type="InterPro" id="IPR014710">
    <property type="entry name" value="RmlC-like_jellyroll"/>
</dbReference>
<dbReference type="InterPro" id="IPR011051">
    <property type="entry name" value="RmlC_Cupin_sf"/>
</dbReference>
<reference evidence="7 8" key="1">
    <citation type="submission" date="2017-12" db="EMBL/GenBank/DDBJ databases">
        <title>Phylogenetic diversity of female urinary microbiome.</title>
        <authorList>
            <person name="Thomas-White K."/>
            <person name="Wolfe A.J."/>
        </authorList>
    </citation>
    <scope>NUCLEOTIDE SEQUENCE [LARGE SCALE GENOMIC DNA]</scope>
    <source>
        <strain evidence="7 8">UMB0416</strain>
    </source>
</reference>
<dbReference type="Pfam" id="PF02311">
    <property type="entry name" value="AraC_binding"/>
    <property type="match status" value="1"/>
</dbReference>
<dbReference type="InterPro" id="IPR018060">
    <property type="entry name" value="HTH_AraC"/>
</dbReference>
<evidence type="ECO:0000313" key="8">
    <source>
        <dbReference type="Proteomes" id="UP000234914"/>
    </source>
</evidence>
<protein>
    <submittedName>
        <fullName evidence="7">AraC family transcriptional regulator</fullName>
    </submittedName>
</protein>
<organism evidence="7 8">
    <name type="scientific">Faucicola osloensis</name>
    <name type="common">Moraxella osloensis</name>
    <dbReference type="NCBI Taxonomy" id="34062"/>
    <lineage>
        <taxon>Bacteria</taxon>
        <taxon>Pseudomonadati</taxon>
        <taxon>Pseudomonadota</taxon>
        <taxon>Gammaproteobacteria</taxon>
        <taxon>Moraxellales</taxon>
        <taxon>Moraxellaceae</taxon>
        <taxon>Faucicola</taxon>
    </lineage>
</organism>